<evidence type="ECO:0000313" key="3">
    <source>
        <dbReference type="Proteomes" id="UP001442841"/>
    </source>
</evidence>
<dbReference type="EMBL" id="CP154795">
    <property type="protein sequence ID" value="XAN08332.1"/>
    <property type="molecule type" value="Genomic_DNA"/>
</dbReference>
<keyword evidence="3" id="KW-1185">Reference proteome</keyword>
<proteinExistence type="predicted"/>
<dbReference type="PANTHER" id="PTHR41252">
    <property type="entry name" value="BLR2505 PROTEIN"/>
    <property type="match status" value="1"/>
</dbReference>
<dbReference type="PANTHER" id="PTHR41252:SF1">
    <property type="entry name" value="BLR2505 PROTEIN"/>
    <property type="match status" value="1"/>
</dbReference>
<feature type="domain" description="SnoaL-like" evidence="1">
    <location>
        <begin position="9"/>
        <end position="117"/>
    </location>
</feature>
<dbReference type="Gene3D" id="3.10.450.50">
    <property type="match status" value="1"/>
</dbReference>
<accession>A0ABZ3FQG2</accession>
<dbReference type="SUPFAM" id="SSF54427">
    <property type="entry name" value="NTF2-like"/>
    <property type="match status" value="1"/>
</dbReference>
<dbReference type="Pfam" id="PF12680">
    <property type="entry name" value="SnoaL_2"/>
    <property type="match status" value="1"/>
</dbReference>
<evidence type="ECO:0000259" key="1">
    <source>
        <dbReference type="Pfam" id="PF12680"/>
    </source>
</evidence>
<dbReference type="Proteomes" id="UP001442841">
    <property type="component" value="Chromosome"/>
</dbReference>
<dbReference type="InterPro" id="IPR037401">
    <property type="entry name" value="SnoaL-like"/>
</dbReference>
<gene>
    <name evidence="2" type="ORF">AADG42_13825</name>
</gene>
<sequence>MTGTPAEVVRRFWAARAEADAGTTRELLDPSVTWRVVGRGHPVARTFHGPDGFLGELGPMLGSAFVPGSRTLEITNLIAADDQVVTELHETMAGRNGHDVVLDIVTVMRVVNGRITECREYMDLAEVHAAYPA</sequence>
<dbReference type="InterPro" id="IPR032710">
    <property type="entry name" value="NTF2-like_dom_sf"/>
</dbReference>
<protein>
    <submittedName>
        <fullName evidence="2">Nuclear transport factor 2 family protein</fullName>
    </submittedName>
</protein>
<evidence type="ECO:0000313" key="2">
    <source>
        <dbReference type="EMBL" id="XAN08332.1"/>
    </source>
</evidence>
<dbReference type="RefSeq" id="WP_425309788.1">
    <property type="nucleotide sequence ID" value="NZ_CP154795.1"/>
</dbReference>
<name>A0ABZ3FQG2_9ACTN</name>
<reference evidence="2 3" key="1">
    <citation type="submission" date="2024-04" db="EMBL/GenBank/DDBJ databases">
        <title>Isolation of an actinomycete strain from pig manure.</title>
        <authorList>
            <person name="Gong T."/>
            <person name="Yu Z."/>
            <person name="An M."/>
            <person name="Wei C."/>
            <person name="Yang W."/>
            <person name="Liu L."/>
        </authorList>
    </citation>
    <scope>NUCLEOTIDE SEQUENCE [LARGE SCALE GENOMIC DNA]</scope>
    <source>
        <strain evidence="2 3">ZF39</strain>
    </source>
</reference>
<organism evidence="2 3">
    <name type="scientific">Ammonicoccus fulvus</name>
    <dbReference type="NCBI Taxonomy" id="3138240"/>
    <lineage>
        <taxon>Bacteria</taxon>
        <taxon>Bacillati</taxon>
        <taxon>Actinomycetota</taxon>
        <taxon>Actinomycetes</taxon>
        <taxon>Propionibacteriales</taxon>
        <taxon>Propionibacteriaceae</taxon>
        <taxon>Ammonicoccus</taxon>
    </lineage>
</organism>